<dbReference type="PANTHER" id="PTHR24365:SF541">
    <property type="entry name" value="PROTEIN TOLL-RELATED"/>
    <property type="match status" value="1"/>
</dbReference>
<dbReference type="InterPro" id="IPR032675">
    <property type="entry name" value="LRR_dom_sf"/>
</dbReference>
<feature type="transmembrane region" description="Helical" evidence="11">
    <location>
        <begin position="537"/>
        <end position="556"/>
    </location>
</feature>
<feature type="chain" id="PRO_5039719189" description="TIR domain-containing protein" evidence="12">
    <location>
        <begin position="22"/>
        <end position="740"/>
    </location>
</feature>
<dbReference type="PANTHER" id="PTHR24365">
    <property type="entry name" value="TOLL-LIKE RECEPTOR"/>
    <property type="match status" value="1"/>
</dbReference>
<evidence type="ECO:0000256" key="11">
    <source>
        <dbReference type="SAM" id="Phobius"/>
    </source>
</evidence>
<keyword evidence="9" id="KW-0675">Receptor</keyword>
<dbReference type="Gene3D" id="3.80.10.10">
    <property type="entry name" value="Ribonuclease Inhibitor"/>
    <property type="match status" value="2"/>
</dbReference>
<dbReference type="EMBL" id="JAIWYP010000003">
    <property type="protein sequence ID" value="KAH3855716.1"/>
    <property type="molecule type" value="Genomic_DNA"/>
</dbReference>
<dbReference type="Pfam" id="PF01582">
    <property type="entry name" value="TIR"/>
    <property type="match status" value="1"/>
</dbReference>
<keyword evidence="7 11" id="KW-1133">Transmembrane helix</keyword>
<keyword evidence="5 12" id="KW-0732">Signal</keyword>
<feature type="domain" description="TIR" evidence="13">
    <location>
        <begin position="583"/>
        <end position="727"/>
    </location>
</feature>
<dbReference type="SUPFAM" id="SSF52200">
    <property type="entry name" value="Toll/Interleukin receptor TIR domain"/>
    <property type="match status" value="1"/>
</dbReference>
<dbReference type="AlphaFoldDB" id="A0A9D4LEX3"/>
<dbReference type="SMART" id="SM00369">
    <property type="entry name" value="LRR_TYP"/>
    <property type="match status" value="2"/>
</dbReference>
<dbReference type="SUPFAM" id="SSF52058">
    <property type="entry name" value="L domain-like"/>
    <property type="match status" value="1"/>
</dbReference>
<comment type="subcellular location">
    <subcellularLocation>
        <location evidence="1">Membrane</location>
        <topology evidence="1">Single-pass membrane protein</topology>
    </subcellularLocation>
</comment>
<dbReference type="GO" id="GO:0038023">
    <property type="term" value="F:signaling receptor activity"/>
    <property type="evidence" value="ECO:0007669"/>
    <property type="project" value="TreeGrafter"/>
</dbReference>
<feature type="signal peptide" evidence="12">
    <location>
        <begin position="1"/>
        <end position="21"/>
    </location>
</feature>
<reference evidence="14" key="2">
    <citation type="submission" date="2020-11" db="EMBL/GenBank/DDBJ databases">
        <authorList>
            <person name="McCartney M.A."/>
            <person name="Auch B."/>
            <person name="Kono T."/>
            <person name="Mallez S."/>
            <person name="Becker A."/>
            <person name="Gohl D.M."/>
            <person name="Silverstein K.A.T."/>
            <person name="Koren S."/>
            <person name="Bechman K.B."/>
            <person name="Herman A."/>
            <person name="Abrahante J.E."/>
            <person name="Garbe J."/>
        </authorList>
    </citation>
    <scope>NUCLEOTIDE SEQUENCE</scope>
    <source>
        <strain evidence="14">Duluth1</strain>
        <tissue evidence="14">Whole animal</tissue>
    </source>
</reference>
<evidence type="ECO:0000259" key="13">
    <source>
        <dbReference type="PROSITE" id="PS50104"/>
    </source>
</evidence>
<gene>
    <name evidence="14" type="ORF">DPMN_098286</name>
</gene>
<evidence type="ECO:0000256" key="9">
    <source>
        <dbReference type="ARBA" id="ARBA00023170"/>
    </source>
</evidence>
<keyword evidence="3" id="KW-0433">Leucine-rich repeat</keyword>
<keyword evidence="10" id="KW-0325">Glycoprotein</keyword>
<dbReference type="PROSITE" id="PS51450">
    <property type="entry name" value="LRR"/>
    <property type="match status" value="2"/>
</dbReference>
<evidence type="ECO:0000256" key="12">
    <source>
        <dbReference type="SAM" id="SignalP"/>
    </source>
</evidence>
<dbReference type="InterPro" id="IPR001611">
    <property type="entry name" value="Leu-rich_rpt"/>
</dbReference>
<comment type="similarity">
    <text evidence="2">Belongs to the Toll-like receptor family.</text>
</comment>
<evidence type="ECO:0000256" key="4">
    <source>
        <dbReference type="ARBA" id="ARBA00022692"/>
    </source>
</evidence>
<evidence type="ECO:0000313" key="14">
    <source>
        <dbReference type="EMBL" id="KAH3855716.1"/>
    </source>
</evidence>
<dbReference type="Gene3D" id="3.40.50.10140">
    <property type="entry name" value="Toll/interleukin-1 receptor homology (TIR) domain"/>
    <property type="match status" value="1"/>
</dbReference>
<evidence type="ECO:0000256" key="7">
    <source>
        <dbReference type="ARBA" id="ARBA00022989"/>
    </source>
</evidence>
<organism evidence="14 15">
    <name type="scientific">Dreissena polymorpha</name>
    <name type="common">Zebra mussel</name>
    <name type="synonym">Mytilus polymorpha</name>
    <dbReference type="NCBI Taxonomy" id="45954"/>
    <lineage>
        <taxon>Eukaryota</taxon>
        <taxon>Metazoa</taxon>
        <taxon>Spiralia</taxon>
        <taxon>Lophotrochozoa</taxon>
        <taxon>Mollusca</taxon>
        <taxon>Bivalvia</taxon>
        <taxon>Autobranchia</taxon>
        <taxon>Heteroconchia</taxon>
        <taxon>Euheterodonta</taxon>
        <taxon>Imparidentia</taxon>
        <taxon>Neoheterodontei</taxon>
        <taxon>Myida</taxon>
        <taxon>Dreissenoidea</taxon>
        <taxon>Dreissenidae</taxon>
        <taxon>Dreissena</taxon>
    </lineage>
</organism>
<name>A0A9D4LEX3_DREPO</name>
<dbReference type="InterPro" id="IPR003591">
    <property type="entry name" value="Leu-rich_rpt_typical-subtyp"/>
</dbReference>
<protein>
    <recommendedName>
        <fullName evidence="13">TIR domain-containing protein</fullName>
    </recommendedName>
</protein>
<keyword evidence="4 11" id="KW-0812">Transmembrane</keyword>
<proteinExistence type="inferred from homology"/>
<dbReference type="InterPro" id="IPR035897">
    <property type="entry name" value="Toll_tir_struct_dom_sf"/>
</dbReference>
<dbReference type="SMART" id="SM00255">
    <property type="entry name" value="TIR"/>
    <property type="match status" value="1"/>
</dbReference>
<evidence type="ECO:0000256" key="10">
    <source>
        <dbReference type="ARBA" id="ARBA00023180"/>
    </source>
</evidence>
<evidence type="ECO:0000256" key="2">
    <source>
        <dbReference type="ARBA" id="ARBA00009634"/>
    </source>
</evidence>
<dbReference type="GO" id="GO:0007165">
    <property type="term" value="P:signal transduction"/>
    <property type="evidence" value="ECO:0007669"/>
    <property type="project" value="InterPro"/>
</dbReference>
<evidence type="ECO:0000256" key="3">
    <source>
        <dbReference type="ARBA" id="ARBA00022614"/>
    </source>
</evidence>
<evidence type="ECO:0000256" key="6">
    <source>
        <dbReference type="ARBA" id="ARBA00022737"/>
    </source>
</evidence>
<evidence type="ECO:0000313" key="15">
    <source>
        <dbReference type="Proteomes" id="UP000828390"/>
    </source>
</evidence>
<evidence type="ECO:0000256" key="5">
    <source>
        <dbReference type="ARBA" id="ARBA00022729"/>
    </source>
</evidence>
<keyword evidence="8 11" id="KW-0472">Membrane</keyword>
<sequence length="740" mass="85038">MKQIVILVSLLFFYNLYACFAKSLDESICDDNSCIDIQYLTPTKHSVDIHIICSLHFTKDLFCDNVWSTVTILRLVGNWGRENGVDLDSNTFERFGHLEELRFVGVQIVTLYPGSFRGLDNLRVLDLSNCVSLGYNNFMSAFESNATLPSLQELILHMAGNREDNFEFQERFVKLFYSRPVRVVDLSDMIIKGYDLSQICCYARYLEFLNISGISVSNLANSNDIMVCRIPSLKILDISRRDVDKNRLQHFWCVNEKTSITTNFLNLDHINYVNVSLDAIYLDTMCGNTRTRKVVASSPLEVRCPFGSTFYLKNLYFRRNSISVVDVEVDTQCPVIIDLLDISDNGLKYISPKALWKITSLTQLLLTDNSLGEMVSFHPEQFQKLFVPFERLETLDLSRNKFATLPDGTFTNNRQLKRLYLSGNIFEQVTFTLSELTNLEFLDLSDNLLLELDVSGLSKLDSMSIDTHMDLTGRTLQCSKCIDYGRIKWLLEHKASIIANSSLTCVNSKADVDLISKTAEENLHYICYRNIYIRNTIIFSVVAIVCFSTIVNVVIIRKRRQRNVYRQIRRRQQTQRRLENGELQFASFILYSSKDEEFMRTCVYVNLEKHLHLKVNSDRELVGFGDQNFKIGHCILNEVIRCTNVSAAIVVVLSDNFCRSDFCLHEFDVAFRVGKPIILMLKGEVDMSMAPVAIRDLFNTYVRVLWRLDDHGEYELTTSWDNICNSILELGGVLGDTNIE</sequence>
<dbReference type="GO" id="GO:0005886">
    <property type="term" value="C:plasma membrane"/>
    <property type="evidence" value="ECO:0007669"/>
    <property type="project" value="TreeGrafter"/>
</dbReference>
<evidence type="ECO:0000256" key="8">
    <source>
        <dbReference type="ARBA" id="ARBA00023136"/>
    </source>
</evidence>
<reference evidence="14" key="1">
    <citation type="journal article" date="2019" name="bioRxiv">
        <title>The Genome of the Zebra Mussel, Dreissena polymorpha: A Resource for Invasive Species Research.</title>
        <authorList>
            <person name="McCartney M.A."/>
            <person name="Auch B."/>
            <person name="Kono T."/>
            <person name="Mallez S."/>
            <person name="Zhang Y."/>
            <person name="Obille A."/>
            <person name="Becker A."/>
            <person name="Abrahante J.E."/>
            <person name="Garbe J."/>
            <person name="Badalamenti J.P."/>
            <person name="Herman A."/>
            <person name="Mangelson H."/>
            <person name="Liachko I."/>
            <person name="Sullivan S."/>
            <person name="Sone E.D."/>
            <person name="Koren S."/>
            <person name="Silverstein K.A.T."/>
            <person name="Beckman K.B."/>
            <person name="Gohl D.M."/>
        </authorList>
    </citation>
    <scope>NUCLEOTIDE SEQUENCE</scope>
    <source>
        <strain evidence="14">Duluth1</strain>
        <tissue evidence="14">Whole animal</tissue>
    </source>
</reference>
<dbReference type="Pfam" id="PF13855">
    <property type="entry name" value="LRR_8"/>
    <property type="match status" value="2"/>
</dbReference>
<dbReference type="InterPro" id="IPR000157">
    <property type="entry name" value="TIR_dom"/>
</dbReference>
<dbReference type="PROSITE" id="PS50104">
    <property type="entry name" value="TIR"/>
    <property type="match status" value="1"/>
</dbReference>
<comment type="caution">
    <text evidence="14">The sequence shown here is derived from an EMBL/GenBank/DDBJ whole genome shotgun (WGS) entry which is preliminary data.</text>
</comment>
<evidence type="ECO:0000256" key="1">
    <source>
        <dbReference type="ARBA" id="ARBA00004167"/>
    </source>
</evidence>
<keyword evidence="15" id="KW-1185">Reference proteome</keyword>
<accession>A0A9D4LEX3</accession>
<keyword evidence="6" id="KW-0677">Repeat</keyword>
<dbReference type="Proteomes" id="UP000828390">
    <property type="component" value="Unassembled WGS sequence"/>
</dbReference>